<evidence type="ECO:0000313" key="3">
    <source>
        <dbReference type="Proteomes" id="UP000262802"/>
    </source>
</evidence>
<evidence type="ECO:0008006" key="4">
    <source>
        <dbReference type="Google" id="ProtNLM"/>
    </source>
</evidence>
<reference evidence="2 3" key="1">
    <citation type="submission" date="2018-09" db="EMBL/GenBank/DDBJ databases">
        <title>Hymenobacter medium sp. nov., isolated from R2A medium.</title>
        <authorList>
            <person name="Yingchao G."/>
        </authorList>
    </citation>
    <scope>NUCLEOTIDE SEQUENCE [LARGE SCALE GENOMIC DNA]</scope>
    <source>
        <strain evidence="3">sh-6</strain>
    </source>
</reference>
<dbReference type="Proteomes" id="UP000262802">
    <property type="component" value="Chromosome"/>
</dbReference>
<feature type="signal peptide" evidence="1">
    <location>
        <begin position="1"/>
        <end position="24"/>
    </location>
</feature>
<dbReference type="OrthoDB" id="886772at2"/>
<name>A0A3B7RAU5_9BACT</name>
<dbReference type="EMBL" id="CP032317">
    <property type="protein sequence ID" value="AYA37859.1"/>
    <property type="molecule type" value="Genomic_DNA"/>
</dbReference>
<organism evidence="2 3">
    <name type="scientific">Hymenobacter oligotrophus</name>
    <dbReference type="NCBI Taxonomy" id="2319843"/>
    <lineage>
        <taxon>Bacteria</taxon>
        <taxon>Pseudomonadati</taxon>
        <taxon>Bacteroidota</taxon>
        <taxon>Cytophagia</taxon>
        <taxon>Cytophagales</taxon>
        <taxon>Hymenobacteraceae</taxon>
        <taxon>Hymenobacter</taxon>
    </lineage>
</organism>
<accession>A0A3B7RAU5</accession>
<dbReference type="AlphaFoldDB" id="A0A3B7RAU5"/>
<dbReference type="RefSeq" id="WP_119445417.1">
    <property type="nucleotide sequence ID" value="NZ_CP032317.1"/>
</dbReference>
<feature type="chain" id="PRO_5017810447" description="Carboxypeptidase regulatory-like domain-containing protein" evidence="1">
    <location>
        <begin position="25"/>
        <end position="168"/>
    </location>
</feature>
<sequence>MKTFFASALRAQLPTASVAAPAQAGGSYASRVLLGLLALGGALAASPVQALPGQPVSVERVDEVSFRVRISNPGLQPGQVQVVSLSSGKTLFSETYADATYGHRFNFGVLPAGRYALVVKAGAQQYRYTLQAAGKQRAVAMRSIKVRMGKTTPATLAATPVVRPVAQL</sequence>
<keyword evidence="1" id="KW-0732">Signal</keyword>
<proteinExistence type="predicted"/>
<keyword evidence="3" id="KW-1185">Reference proteome</keyword>
<gene>
    <name evidence="2" type="ORF">D3Y59_12885</name>
</gene>
<protein>
    <recommendedName>
        <fullName evidence="4">Carboxypeptidase regulatory-like domain-containing protein</fullName>
    </recommendedName>
</protein>
<evidence type="ECO:0000313" key="2">
    <source>
        <dbReference type="EMBL" id="AYA37859.1"/>
    </source>
</evidence>
<evidence type="ECO:0000256" key="1">
    <source>
        <dbReference type="SAM" id="SignalP"/>
    </source>
</evidence>
<dbReference type="KEGG" id="hyh:D3Y59_12885"/>